<protein>
    <submittedName>
        <fullName evidence="1">GHKL domain-containing protein</fullName>
    </submittedName>
</protein>
<accession>A0A3E0DL45</accession>
<dbReference type="EMBL" id="QUNF01000018">
    <property type="protein sequence ID" value="REG83446.1"/>
    <property type="molecule type" value="Genomic_DNA"/>
</dbReference>
<dbReference type="AlphaFoldDB" id="A0A3E0DL45"/>
<dbReference type="PANTHER" id="PTHR34220:SF7">
    <property type="entry name" value="SENSOR HISTIDINE KINASE YPDA"/>
    <property type="match status" value="1"/>
</dbReference>
<dbReference type="RefSeq" id="WP_086543673.1">
    <property type="nucleotide sequence ID" value="NZ_MSSW01000086.1"/>
</dbReference>
<evidence type="ECO:0000313" key="2">
    <source>
        <dbReference type="Proteomes" id="UP000256405"/>
    </source>
</evidence>
<name>A0A3E0DL45_9BACT</name>
<dbReference type="InterPro" id="IPR036890">
    <property type="entry name" value="HATPase_C_sf"/>
</dbReference>
<dbReference type="Proteomes" id="UP000256405">
    <property type="component" value="Unassembled WGS sequence"/>
</dbReference>
<dbReference type="OrthoDB" id="9792992at2"/>
<dbReference type="InterPro" id="IPR050640">
    <property type="entry name" value="Bact_2-comp_sensor_kinase"/>
</dbReference>
<organism evidence="1 2">
    <name type="scientific">Algoriphagus antarcticus</name>
    <dbReference type="NCBI Taxonomy" id="238540"/>
    <lineage>
        <taxon>Bacteria</taxon>
        <taxon>Pseudomonadati</taxon>
        <taxon>Bacteroidota</taxon>
        <taxon>Cytophagia</taxon>
        <taxon>Cytophagales</taxon>
        <taxon>Cyclobacteriaceae</taxon>
        <taxon>Algoriphagus</taxon>
    </lineage>
</organism>
<comment type="caution">
    <text evidence="1">The sequence shown here is derived from an EMBL/GenBank/DDBJ whole genome shotgun (WGS) entry which is preliminary data.</text>
</comment>
<sequence length="92" mass="10590">MIAPMLFLPLLENSFKHGKSQEKDAFVELRIETQKNGILFFLKNSFDENVTKRTLTSSGIGLQNINKRLHLLYPNSHSFSIKKSDGYFEVDL</sequence>
<gene>
    <name evidence="1" type="ORF">C8N25_11891</name>
</gene>
<reference evidence="1 2" key="1">
    <citation type="submission" date="2018-08" db="EMBL/GenBank/DDBJ databases">
        <title>Genomic Encyclopedia of Archaeal and Bacterial Type Strains, Phase II (KMG-II): from individual species to whole genera.</title>
        <authorList>
            <person name="Goeker M."/>
        </authorList>
    </citation>
    <scope>NUCLEOTIDE SEQUENCE [LARGE SCALE GENOMIC DNA]</scope>
    <source>
        <strain evidence="1 2">DSM 15986</strain>
    </source>
</reference>
<evidence type="ECO:0000313" key="1">
    <source>
        <dbReference type="EMBL" id="REG83446.1"/>
    </source>
</evidence>
<dbReference type="Gene3D" id="3.30.565.10">
    <property type="entry name" value="Histidine kinase-like ATPase, C-terminal domain"/>
    <property type="match status" value="1"/>
</dbReference>
<dbReference type="PANTHER" id="PTHR34220">
    <property type="entry name" value="SENSOR HISTIDINE KINASE YPDA"/>
    <property type="match status" value="1"/>
</dbReference>
<proteinExistence type="predicted"/>
<keyword evidence="2" id="KW-1185">Reference proteome</keyword>